<dbReference type="EMBL" id="QKRB01000038">
    <property type="protein sequence ID" value="PZD96404.1"/>
    <property type="molecule type" value="Genomic_DNA"/>
</dbReference>
<dbReference type="Proteomes" id="UP000249522">
    <property type="component" value="Unassembled WGS sequence"/>
</dbReference>
<dbReference type="OrthoDB" id="2621843at2"/>
<protein>
    <recommendedName>
        <fullName evidence="1">Phage protein Gp138 N-terminal domain-containing protein</fullName>
    </recommendedName>
</protein>
<name>A0A2W1LPF0_9BACL</name>
<evidence type="ECO:0000313" key="3">
    <source>
        <dbReference type="Proteomes" id="UP000249522"/>
    </source>
</evidence>
<comment type="caution">
    <text evidence="2">The sequence shown here is derived from an EMBL/GenBank/DDBJ whole genome shotgun (WGS) entry which is preliminary data.</text>
</comment>
<dbReference type="RefSeq" id="WP_111146098.1">
    <property type="nucleotide sequence ID" value="NZ_QKRB01000038.1"/>
</dbReference>
<feature type="domain" description="Phage protein Gp138 N-terminal" evidence="1">
    <location>
        <begin position="29"/>
        <end position="122"/>
    </location>
</feature>
<keyword evidence="3" id="KW-1185">Reference proteome</keyword>
<reference evidence="2 3" key="1">
    <citation type="submission" date="2018-06" db="EMBL/GenBank/DDBJ databases">
        <title>Paenibacillus imtechensis sp. nov.</title>
        <authorList>
            <person name="Pinnaka A.K."/>
            <person name="Singh H."/>
            <person name="Kaur M."/>
        </authorList>
    </citation>
    <scope>NUCLEOTIDE SEQUENCE [LARGE SCALE GENOMIC DNA]</scope>
    <source>
        <strain evidence="2 3">SMB1</strain>
    </source>
</reference>
<evidence type="ECO:0000313" key="2">
    <source>
        <dbReference type="EMBL" id="PZD96404.1"/>
    </source>
</evidence>
<dbReference type="AlphaFoldDB" id="A0A2W1LPF0"/>
<sequence length="129" mass="13971">MRNPDPASTLARLVRQSLNKDAGALHVALPCRVESYNLETCRATVQPLIRTGSTDPAPIEAVPALGQRLIVDGAEKVFRPSLQRGDTVLVVIADREIKNTMSGRISTPDSGRQHDLNDAIIVGVFGWCL</sequence>
<proteinExistence type="predicted"/>
<evidence type="ECO:0000259" key="1">
    <source>
        <dbReference type="Pfam" id="PF18352"/>
    </source>
</evidence>
<dbReference type="InterPro" id="IPR041599">
    <property type="entry name" value="Gp138_N"/>
</dbReference>
<dbReference type="InterPro" id="IPR037026">
    <property type="entry name" value="Vgr_OB-fold_dom_sf"/>
</dbReference>
<gene>
    <name evidence="2" type="ORF">DNH61_07795</name>
</gene>
<organism evidence="2 3">
    <name type="scientific">Paenibacillus sambharensis</name>
    <dbReference type="NCBI Taxonomy" id="1803190"/>
    <lineage>
        <taxon>Bacteria</taxon>
        <taxon>Bacillati</taxon>
        <taxon>Bacillota</taxon>
        <taxon>Bacilli</taxon>
        <taxon>Bacillales</taxon>
        <taxon>Paenibacillaceae</taxon>
        <taxon>Paenibacillus</taxon>
    </lineage>
</organism>
<dbReference type="Pfam" id="PF18352">
    <property type="entry name" value="Gp138_N"/>
    <property type="match status" value="1"/>
</dbReference>
<accession>A0A2W1LPF0</accession>
<dbReference type="Gene3D" id="2.40.50.230">
    <property type="entry name" value="Gp5 N-terminal domain"/>
    <property type="match status" value="1"/>
</dbReference>